<dbReference type="EMBL" id="MKIO01000041">
    <property type="protein sequence ID" value="OLP52928.1"/>
    <property type="molecule type" value="Genomic_DNA"/>
</dbReference>
<dbReference type="InterPro" id="IPR043128">
    <property type="entry name" value="Rev_trsase/Diguanyl_cyclase"/>
</dbReference>
<protein>
    <recommendedName>
        <fullName evidence="6">Bifunctional diguanylate cyclase/phosphodiesterase</fullName>
    </recommendedName>
</protein>
<dbReference type="STRING" id="1672749.BJF92_17930"/>
<keyword evidence="1" id="KW-0812">Transmembrane</keyword>
<dbReference type="SMART" id="SM00052">
    <property type="entry name" value="EAL"/>
    <property type="match status" value="1"/>
</dbReference>
<dbReference type="SUPFAM" id="SSF55073">
    <property type="entry name" value="Nucleotide cyclase"/>
    <property type="match status" value="1"/>
</dbReference>
<reference evidence="4 5" key="1">
    <citation type="submission" date="2016-09" db="EMBL/GenBank/DDBJ databases">
        <title>Rhizobium sp. nov., a novel species isolated from the rice rhizosphere.</title>
        <authorList>
            <person name="Zhao J."/>
            <person name="Zhang X."/>
        </authorList>
    </citation>
    <scope>NUCLEOTIDE SEQUENCE [LARGE SCALE GENOMIC DNA]</scope>
    <source>
        <strain evidence="4 5">MH17</strain>
    </source>
</reference>
<dbReference type="InterPro" id="IPR001633">
    <property type="entry name" value="EAL_dom"/>
</dbReference>
<organism evidence="4 5">
    <name type="scientific">Xaviernesmea rhizosphaerae</name>
    <dbReference type="NCBI Taxonomy" id="1672749"/>
    <lineage>
        <taxon>Bacteria</taxon>
        <taxon>Pseudomonadati</taxon>
        <taxon>Pseudomonadota</taxon>
        <taxon>Alphaproteobacteria</taxon>
        <taxon>Hyphomicrobiales</taxon>
        <taxon>Rhizobiaceae</taxon>
        <taxon>Rhizobium/Agrobacterium group</taxon>
        <taxon>Xaviernesmea</taxon>
    </lineage>
</organism>
<dbReference type="Pfam" id="PF00990">
    <property type="entry name" value="GGDEF"/>
    <property type="match status" value="1"/>
</dbReference>
<sequence>MRIGKKTPGRQARSVIWALIIVLAIAFLIGALATRVVSTMGEAADEIDSDRSVDAVEAAVLSVTARLAEANRDNAIWDTSYTALSPEAVSSGAAADWIDRTWGTASADYPLYDGVIVLDGEGRQVAAFFKGKPFAAEQALGSDLLTQSREAMRTSKSAVASFYLKDAQAGWQVALISTLAIQPERPERDRPPRYTLSFIKLFDEVFLHEIAQSFQVKDLSLAVQPRPGFLSVALNDWQGRPVAYLLWPPLQLGAALYHRVEPVLAGISVLFVLFVIVVVAAAGLEVRRLRQLAQAADHDATHDELTGLLNRSGLIRALAPGQRGVLHLIDLDGFKAVNDSWGHAVGDALLREVGARLTAFDPGRISPARLGGDEFALVQKDGADPALIGREIVALLARPFRIGARMIEIGASIGFATADSALAPLEIIRRADMALYRAKDAGRAQVVAYDDELDADRQRLAGEEVALKRAIEGGEIAVVYQLLFSAQSGRPTGVEALARWMTPAGMVGPDRFIPLAERVGVIDALFKRVMRQALETLAPWPDLDLSINVSPIQLRNPGFSAEVLALMAAADFPASRLILEITEGVLLDQPERARRAIDKLKQAGVRFAMDDFGTGHTGIGMLRSFGFDTLKVDRTLIASGDDAVLTATIKLAAALSLPVTAEGIETEAQAQTARSAGCEQLQGFLLARPLDRASLDKVLAETLEPGAAPAARTAEANQSDMTAA</sequence>
<dbReference type="InterPro" id="IPR035919">
    <property type="entry name" value="EAL_sf"/>
</dbReference>
<evidence type="ECO:0000313" key="4">
    <source>
        <dbReference type="EMBL" id="OLP52928.1"/>
    </source>
</evidence>
<name>A0A1Q9ADD3_9HYPH</name>
<dbReference type="Pfam" id="PF05228">
    <property type="entry name" value="CHASE4"/>
    <property type="match status" value="1"/>
</dbReference>
<keyword evidence="1" id="KW-0472">Membrane</keyword>
<dbReference type="PANTHER" id="PTHR33121">
    <property type="entry name" value="CYCLIC DI-GMP PHOSPHODIESTERASE PDEF"/>
    <property type="match status" value="1"/>
</dbReference>
<dbReference type="SMART" id="SM00267">
    <property type="entry name" value="GGDEF"/>
    <property type="match status" value="1"/>
</dbReference>
<dbReference type="AlphaFoldDB" id="A0A1Q9ADD3"/>
<evidence type="ECO:0000259" key="2">
    <source>
        <dbReference type="PROSITE" id="PS50883"/>
    </source>
</evidence>
<dbReference type="CDD" id="cd01949">
    <property type="entry name" value="GGDEF"/>
    <property type="match status" value="1"/>
</dbReference>
<evidence type="ECO:0008006" key="6">
    <source>
        <dbReference type="Google" id="ProtNLM"/>
    </source>
</evidence>
<accession>A0A1Q9ADD3</accession>
<dbReference type="Gene3D" id="3.30.70.270">
    <property type="match status" value="1"/>
</dbReference>
<dbReference type="InterPro" id="IPR000160">
    <property type="entry name" value="GGDEF_dom"/>
</dbReference>
<gene>
    <name evidence="4" type="ORF">BJF92_17930</name>
</gene>
<dbReference type="CDD" id="cd01948">
    <property type="entry name" value="EAL"/>
    <property type="match status" value="1"/>
</dbReference>
<dbReference type="Gene3D" id="3.20.20.450">
    <property type="entry name" value="EAL domain"/>
    <property type="match status" value="1"/>
</dbReference>
<dbReference type="OrthoDB" id="9814202at2"/>
<proteinExistence type="predicted"/>
<dbReference type="PROSITE" id="PS50887">
    <property type="entry name" value="GGDEF"/>
    <property type="match status" value="1"/>
</dbReference>
<evidence type="ECO:0000259" key="3">
    <source>
        <dbReference type="PROSITE" id="PS50887"/>
    </source>
</evidence>
<dbReference type="RefSeq" id="WP_075636793.1">
    <property type="nucleotide sequence ID" value="NZ_MKIO01000041.1"/>
</dbReference>
<dbReference type="NCBIfam" id="TIGR00254">
    <property type="entry name" value="GGDEF"/>
    <property type="match status" value="1"/>
</dbReference>
<dbReference type="InterPro" id="IPR007892">
    <property type="entry name" value="CHASE4"/>
</dbReference>
<feature type="domain" description="GGDEF" evidence="3">
    <location>
        <begin position="322"/>
        <end position="451"/>
    </location>
</feature>
<dbReference type="SUPFAM" id="SSF141868">
    <property type="entry name" value="EAL domain-like"/>
    <property type="match status" value="1"/>
</dbReference>
<feature type="transmembrane region" description="Helical" evidence="1">
    <location>
        <begin position="12"/>
        <end position="33"/>
    </location>
</feature>
<dbReference type="GO" id="GO:0071111">
    <property type="term" value="F:cyclic-guanylate-specific phosphodiesterase activity"/>
    <property type="evidence" value="ECO:0007669"/>
    <property type="project" value="InterPro"/>
</dbReference>
<evidence type="ECO:0000313" key="5">
    <source>
        <dbReference type="Proteomes" id="UP000186143"/>
    </source>
</evidence>
<dbReference type="InterPro" id="IPR050706">
    <property type="entry name" value="Cyclic-di-GMP_PDE-like"/>
</dbReference>
<feature type="domain" description="EAL" evidence="2">
    <location>
        <begin position="460"/>
        <end position="703"/>
    </location>
</feature>
<dbReference type="InterPro" id="IPR029787">
    <property type="entry name" value="Nucleotide_cyclase"/>
</dbReference>
<comment type="caution">
    <text evidence="4">The sequence shown here is derived from an EMBL/GenBank/DDBJ whole genome shotgun (WGS) entry which is preliminary data.</text>
</comment>
<dbReference type="PANTHER" id="PTHR33121:SF70">
    <property type="entry name" value="SIGNALING PROTEIN YKOW"/>
    <property type="match status" value="1"/>
</dbReference>
<dbReference type="Proteomes" id="UP000186143">
    <property type="component" value="Unassembled WGS sequence"/>
</dbReference>
<dbReference type="Pfam" id="PF00563">
    <property type="entry name" value="EAL"/>
    <property type="match status" value="1"/>
</dbReference>
<keyword evidence="1" id="KW-1133">Transmembrane helix</keyword>
<feature type="transmembrane region" description="Helical" evidence="1">
    <location>
        <begin position="263"/>
        <end position="284"/>
    </location>
</feature>
<evidence type="ECO:0000256" key="1">
    <source>
        <dbReference type="SAM" id="Phobius"/>
    </source>
</evidence>
<dbReference type="PROSITE" id="PS50883">
    <property type="entry name" value="EAL"/>
    <property type="match status" value="1"/>
</dbReference>